<proteinExistence type="predicted"/>
<evidence type="ECO:0000313" key="4">
    <source>
        <dbReference type="Proteomes" id="UP000254100"/>
    </source>
</evidence>
<sequence length="76" mass="9031">MKFNSWTINIEYDYVYEVLKNEHTLAILDKDNDLTALFKEVNNELKVVRNDYGNSFRINAEDKILTLEITNPFEDE</sequence>
<keyword evidence="3" id="KW-1185">Reference proteome</keyword>
<dbReference type="EMBL" id="JXWY01000012">
    <property type="protein sequence ID" value="KIX91483.1"/>
    <property type="molecule type" value="Genomic_DNA"/>
</dbReference>
<organism evidence="2 4">
    <name type="scientific">Staphylococcus microti</name>
    <dbReference type="NCBI Taxonomy" id="569857"/>
    <lineage>
        <taxon>Bacteria</taxon>
        <taxon>Bacillati</taxon>
        <taxon>Bacillota</taxon>
        <taxon>Bacilli</taxon>
        <taxon>Bacillales</taxon>
        <taxon>Staphylococcaceae</taxon>
        <taxon>Staphylococcus</taxon>
    </lineage>
</organism>
<dbReference type="Proteomes" id="UP000254100">
    <property type="component" value="Unassembled WGS sequence"/>
</dbReference>
<protein>
    <submittedName>
        <fullName evidence="2">Uncharacterized protein</fullName>
    </submittedName>
</protein>
<reference evidence="1 3" key="1">
    <citation type="submission" date="2015-01" db="EMBL/GenBank/DDBJ databases">
        <authorList>
            <person name="Guo J."/>
        </authorList>
    </citation>
    <scope>NUCLEOTIDE SEQUENCE [LARGE SCALE GENOMIC DNA]</scope>
    <source>
        <strain evidence="1 3">DSM 22147</strain>
    </source>
</reference>
<evidence type="ECO:0000313" key="3">
    <source>
        <dbReference type="Proteomes" id="UP000032366"/>
    </source>
</evidence>
<evidence type="ECO:0000313" key="1">
    <source>
        <dbReference type="EMBL" id="KIX91483.1"/>
    </source>
</evidence>
<dbReference type="AlphaFoldDB" id="A0A0D6XUG3"/>
<evidence type="ECO:0000313" key="2">
    <source>
        <dbReference type="EMBL" id="SUM56425.1"/>
    </source>
</evidence>
<dbReference type="Proteomes" id="UP000032366">
    <property type="component" value="Unassembled WGS sequence"/>
</dbReference>
<reference evidence="2 4" key="2">
    <citation type="submission" date="2018-06" db="EMBL/GenBank/DDBJ databases">
        <authorList>
            <consortium name="Pathogen Informatics"/>
            <person name="Doyle S."/>
        </authorList>
    </citation>
    <scope>NUCLEOTIDE SEQUENCE [LARGE SCALE GENOMIC DNA]</scope>
    <source>
        <strain evidence="2 4">NCTC13832</strain>
    </source>
</reference>
<gene>
    <name evidence="2" type="ORF">NCTC13832_00054</name>
    <name evidence="1" type="ORF">TP70_02075</name>
</gene>
<accession>A0A0D6XUG3</accession>
<dbReference type="OrthoDB" id="2405792at2"/>
<dbReference type="EMBL" id="UHDT01000001">
    <property type="protein sequence ID" value="SUM56425.1"/>
    <property type="molecule type" value="Genomic_DNA"/>
</dbReference>
<name>A0A0D6XUG3_9STAP</name>
<dbReference type="RefSeq" id="WP_044358977.1">
    <property type="nucleotide sequence ID" value="NZ_JXWY01000012.1"/>
</dbReference>